<dbReference type="InterPro" id="IPR002155">
    <property type="entry name" value="Thiolase"/>
</dbReference>
<organism evidence="2 3">
    <name type="scientific">Nitratireductor aestuarii</name>
    <dbReference type="NCBI Taxonomy" id="1735103"/>
    <lineage>
        <taxon>Bacteria</taxon>
        <taxon>Pseudomonadati</taxon>
        <taxon>Pseudomonadota</taxon>
        <taxon>Alphaproteobacteria</taxon>
        <taxon>Hyphomicrobiales</taxon>
        <taxon>Phyllobacteriaceae</taxon>
        <taxon>Nitratireductor</taxon>
    </lineage>
</organism>
<dbReference type="InterPro" id="IPR055140">
    <property type="entry name" value="Thiolase_C_2"/>
</dbReference>
<reference evidence="2" key="1">
    <citation type="journal article" date="2014" name="Int. J. Syst. Evol. Microbiol.">
        <title>Complete genome sequence of Corynebacterium casei LMG S-19264T (=DSM 44701T), isolated from a smear-ripened cheese.</title>
        <authorList>
            <consortium name="US DOE Joint Genome Institute (JGI-PGF)"/>
            <person name="Walter F."/>
            <person name="Albersmeier A."/>
            <person name="Kalinowski J."/>
            <person name="Ruckert C."/>
        </authorList>
    </citation>
    <scope>NUCLEOTIDE SEQUENCE</scope>
    <source>
        <strain evidence="2">CGMCC 1.15320</strain>
    </source>
</reference>
<dbReference type="AlphaFoldDB" id="A0A916RR79"/>
<sequence>MSSIRSANNIASVVGVGNTDWPQDQKAVRAGVRPTDAYGYGAIALQRALKDAGIDKSEVDGLITAPYTPVERAAELYGINPRWASVSDAMQSVLTAVMAIEAGLCEVVALVLGFNQRSAGFKYGGTGTLGAASNLSYVYHEPWGLTSQGALYALMYRRYMELHGTTEADLGQVAVAQRQWASGNPHAVMRKPITIDDYLSSIYVAEPLHIFDYCLINDGGVALIIAEKERAKRITDRPVHIRAIGRADMHDQSTTLKPRLLDFYHPGHTLVSKQVYDAVGMGPRDMDAVQIYDSFSPHIPVALEGFGFCEIGEGCRYIAETGIGPGGGMPVNTSGGHLSESYMQGWNHQIEAVRQARGDAATQVPNCRNVQYISDVVGKVFSIIYGVD</sequence>
<evidence type="ECO:0000313" key="3">
    <source>
        <dbReference type="Proteomes" id="UP000636264"/>
    </source>
</evidence>
<feature type="domain" description="Thiolase C-terminal" evidence="1">
    <location>
        <begin position="271"/>
        <end position="369"/>
    </location>
</feature>
<reference evidence="2" key="2">
    <citation type="submission" date="2020-09" db="EMBL/GenBank/DDBJ databases">
        <authorList>
            <person name="Sun Q."/>
            <person name="Zhou Y."/>
        </authorList>
    </citation>
    <scope>NUCLEOTIDE SEQUENCE</scope>
    <source>
        <strain evidence="2">CGMCC 1.15320</strain>
    </source>
</reference>
<gene>
    <name evidence="2" type="ORF">GCM10011385_20510</name>
</gene>
<accession>A0A916RR79</accession>
<dbReference type="Proteomes" id="UP000636264">
    <property type="component" value="Unassembled WGS sequence"/>
</dbReference>
<dbReference type="RefSeq" id="WP_188720960.1">
    <property type="nucleotide sequence ID" value="NZ_BMIF01000005.1"/>
</dbReference>
<name>A0A916RR79_9HYPH</name>
<dbReference type="PANTHER" id="PTHR42870">
    <property type="entry name" value="ACETYL-COA C-ACETYLTRANSFERASE"/>
    <property type="match status" value="1"/>
</dbReference>
<proteinExistence type="predicted"/>
<dbReference type="GO" id="GO:0003988">
    <property type="term" value="F:acetyl-CoA C-acyltransferase activity"/>
    <property type="evidence" value="ECO:0007669"/>
    <property type="project" value="UniProtKB-ARBA"/>
</dbReference>
<dbReference type="InterPro" id="IPR016039">
    <property type="entry name" value="Thiolase-like"/>
</dbReference>
<dbReference type="PIRSF" id="PIRSF000429">
    <property type="entry name" value="Ac-CoA_Ac_transf"/>
    <property type="match status" value="1"/>
</dbReference>
<evidence type="ECO:0000259" key="1">
    <source>
        <dbReference type="Pfam" id="PF22691"/>
    </source>
</evidence>
<dbReference type="CDD" id="cd00829">
    <property type="entry name" value="SCP-x_thiolase"/>
    <property type="match status" value="1"/>
</dbReference>
<comment type="caution">
    <text evidence="2">The sequence shown here is derived from an EMBL/GenBank/DDBJ whole genome shotgun (WGS) entry which is preliminary data.</text>
</comment>
<dbReference type="PANTHER" id="PTHR42870:SF1">
    <property type="entry name" value="NON-SPECIFIC LIPID-TRANSFER PROTEIN-LIKE 2"/>
    <property type="match status" value="1"/>
</dbReference>
<protein>
    <recommendedName>
        <fullName evidence="1">Thiolase C-terminal domain-containing protein</fullName>
    </recommendedName>
</protein>
<evidence type="ECO:0000313" key="2">
    <source>
        <dbReference type="EMBL" id="GGA66507.1"/>
    </source>
</evidence>
<keyword evidence="3" id="KW-1185">Reference proteome</keyword>
<dbReference type="Gene3D" id="3.40.47.10">
    <property type="match status" value="1"/>
</dbReference>
<dbReference type="EMBL" id="BMIF01000005">
    <property type="protein sequence ID" value="GGA66507.1"/>
    <property type="molecule type" value="Genomic_DNA"/>
</dbReference>
<dbReference type="SUPFAM" id="SSF53901">
    <property type="entry name" value="Thiolase-like"/>
    <property type="match status" value="2"/>
</dbReference>
<dbReference type="Pfam" id="PF22691">
    <property type="entry name" value="Thiolase_C_1"/>
    <property type="match status" value="1"/>
</dbReference>